<accession>A0A6J6E8S6</accession>
<dbReference type="EMBL" id="CAEZTU010000005">
    <property type="protein sequence ID" value="CAB4570723.1"/>
    <property type="molecule type" value="Genomic_DNA"/>
</dbReference>
<keyword evidence="1" id="KW-0472">Membrane</keyword>
<organism evidence="2">
    <name type="scientific">freshwater metagenome</name>
    <dbReference type="NCBI Taxonomy" id="449393"/>
    <lineage>
        <taxon>unclassified sequences</taxon>
        <taxon>metagenomes</taxon>
        <taxon>ecological metagenomes</taxon>
    </lineage>
</organism>
<sequence length="181" mass="20623">MQTSNWVLIFALLILIAVYLSNVAGRLDRLHLKVENARNALDRQLALRSAICSEIAGVEVFDKNLRNRLANSIQASISEESLDIHTQNEWLIESEVTKALCELFDKSFDINKFPNHKNLIQEAAGAARRVKYALTFYNDAATSALKVRKRWIVRSFKLFGRASMPVLIEFDDQIPHGLEYC</sequence>
<evidence type="ECO:0000256" key="1">
    <source>
        <dbReference type="SAM" id="Phobius"/>
    </source>
</evidence>
<reference evidence="2" key="1">
    <citation type="submission" date="2020-05" db="EMBL/GenBank/DDBJ databases">
        <authorList>
            <person name="Chiriac C."/>
            <person name="Salcher M."/>
            <person name="Ghai R."/>
            <person name="Kavagutti S V."/>
        </authorList>
    </citation>
    <scope>NUCLEOTIDE SEQUENCE</scope>
</reference>
<keyword evidence="1" id="KW-1133">Transmembrane helix</keyword>
<evidence type="ECO:0000313" key="2">
    <source>
        <dbReference type="EMBL" id="CAB4570723.1"/>
    </source>
</evidence>
<protein>
    <submittedName>
        <fullName evidence="2">Unannotated protein</fullName>
    </submittedName>
</protein>
<name>A0A6J6E8S6_9ZZZZ</name>
<gene>
    <name evidence="2" type="ORF">UFOPK1740_00214</name>
</gene>
<feature type="transmembrane region" description="Helical" evidence="1">
    <location>
        <begin position="6"/>
        <end position="24"/>
    </location>
</feature>
<dbReference type="AlphaFoldDB" id="A0A6J6E8S6"/>
<proteinExistence type="predicted"/>
<keyword evidence="1" id="KW-0812">Transmembrane</keyword>